<evidence type="ECO:0000256" key="2">
    <source>
        <dbReference type="ARBA" id="ARBA00022801"/>
    </source>
</evidence>
<dbReference type="GO" id="GO:0004722">
    <property type="term" value="F:protein serine/threonine phosphatase activity"/>
    <property type="evidence" value="ECO:0007669"/>
    <property type="project" value="UniProtKB-EC"/>
</dbReference>
<dbReference type="Pfam" id="PF00782">
    <property type="entry name" value="DSPc"/>
    <property type="match status" value="1"/>
</dbReference>
<dbReference type="PROSITE" id="PS00383">
    <property type="entry name" value="TYR_PHOSPHATASE_1"/>
    <property type="match status" value="1"/>
</dbReference>
<feature type="domain" description="Tyrosine-protein phosphatase" evidence="7">
    <location>
        <begin position="1"/>
        <end position="81"/>
    </location>
</feature>
<protein>
    <submittedName>
        <fullName evidence="9">Uncharacterized protein</fullName>
    </submittedName>
</protein>
<proteinExistence type="inferred from homology"/>
<keyword evidence="3" id="KW-0904">Protein phosphatase</keyword>
<dbReference type="Proteomes" id="UP000694620">
    <property type="component" value="Chromosome 10"/>
</dbReference>
<reference evidence="9" key="2">
    <citation type="submission" date="2025-08" db="UniProtKB">
        <authorList>
            <consortium name="Ensembl"/>
        </authorList>
    </citation>
    <scope>IDENTIFICATION</scope>
</reference>
<dbReference type="SUPFAM" id="SSF52799">
    <property type="entry name" value="(Phosphotyrosine protein) phosphatases II"/>
    <property type="match status" value="1"/>
</dbReference>
<dbReference type="GeneTree" id="ENSGT00940000162011"/>
<keyword evidence="2" id="KW-0378">Hydrolase</keyword>
<evidence type="ECO:0000313" key="10">
    <source>
        <dbReference type="Proteomes" id="UP000694620"/>
    </source>
</evidence>
<evidence type="ECO:0000256" key="6">
    <source>
        <dbReference type="ARBA" id="ARBA00051722"/>
    </source>
</evidence>
<organism evidence="9 10">
    <name type="scientific">Erpetoichthys calabaricus</name>
    <name type="common">Rope fish</name>
    <name type="synonym">Calamoichthys calabaricus</name>
    <dbReference type="NCBI Taxonomy" id="27687"/>
    <lineage>
        <taxon>Eukaryota</taxon>
        <taxon>Metazoa</taxon>
        <taxon>Chordata</taxon>
        <taxon>Craniata</taxon>
        <taxon>Vertebrata</taxon>
        <taxon>Euteleostomi</taxon>
        <taxon>Actinopterygii</taxon>
        <taxon>Polypteriformes</taxon>
        <taxon>Polypteridae</taxon>
        <taxon>Erpetoichthys</taxon>
    </lineage>
</organism>
<evidence type="ECO:0000256" key="5">
    <source>
        <dbReference type="ARBA" id="ARBA00048336"/>
    </source>
</evidence>
<accession>A0A8C4S4M1</accession>
<reference evidence="9" key="3">
    <citation type="submission" date="2025-09" db="UniProtKB">
        <authorList>
            <consortium name="Ensembl"/>
        </authorList>
    </citation>
    <scope>IDENTIFICATION</scope>
</reference>
<dbReference type="InterPro" id="IPR000340">
    <property type="entry name" value="Dual-sp_phosphatase_cat-dom"/>
</dbReference>
<evidence type="ECO:0000256" key="3">
    <source>
        <dbReference type="ARBA" id="ARBA00022912"/>
    </source>
</evidence>
<keyword evidence="10" id="KW-1185">Reference proteome</keyword>
<dbReference type="InterPro" id="IPR000387">
    <property type="entry name" value="Tyr_Pase_dom"/>
</dbReference>
<dbReference type="Ensembl" id="ENSECRT00000012382.1">
    <property type="protein sequence ID" value="ENSECRP00000012184.1"/>
    <property type="gene ID" value="ENSECRG00000008121.1"/>
</dbReference>
<dbReference type="Gene3D" id="3.90.190.10">
    <property type="entry name" value="Protein tyrosine phosphatase superfamily"/>
    <property type="match status" value="1"/>
</dbReference>
<evidence type="ECO:0000259" key="7">
    <source>
        <dbReference type="PROSITE" id="PS50054"/>
    </source>
</evidence>
<dbReference type="PROSITE" id="PS50056">
    <property type="entry name" value="TYR_PHOSPHATASE_2"/>
    <property type="match status" value="1"/>
</dbReference>
<dbReference type="GO" id="GO:0005886">
    <property type="term" value="C:plasma membrane"/>
    <property type="evidence" value="ECO:0007669"/>
    <property type="project" value="TreeGrafter"/>
</dbReference>
<dbReference type="PROSITE" id="PS50054">
    <property type="entry name" value="TYR_PHOSPHATASE_DUAL"/>
    <property type="match status" value="1"/>
</dbReference>
<feature type="domain" description="Tyrosine specific protein phosphatases" evidence="8">
    <location>
        <begin position="2"/>
        <end position="62"/>
    </location>
</feature>
<sequence>MKHFQECITFIHYCLLNGGSCLVHCLQGSSRSATVIASYLMVVHGVKWQEALCHISTIRANIKPNTGFLKQLENFGKGPEKEVYQFLTERYGNSPSSDGDLVKKAMTCSCKNLQLSNTASHGPGAGHAGTVAYHANGGLCFVKTYHSGCGTEGFPASSRLRSRFLCLPAGWTPKCLR</sequence>
<evidence type="ECO:0000259" key="8">
    <source>
        <dbReference type="PROSITE" id="PS50056"/>
    </source>
</evidence>
<comment type="similarity">
    <text evidence="1">Belongs to the protein-tyrosine phosphatase family. Non-receptor class dual specificity subfamily.</text>
</comment>
<dbReference type="GO" id="GO:0005829">
    <property type="term" value="C:cytosol"/>
    <property type="evidence" value="ECO:0007669"/>
    <property type="project" value="TreeGrafter"/>
</dbReference>
<comment type="catalytic activity">
    <reaction evidence="5">
        <text>O-phospho-L-threonyl-[protein] + H2O = L-threonyl-[protein] + phosphate</text>
        <dbReference type="Rhea" id="RHEA:47004"/>
        <dbReference type="Rhea" id="RHEA-COMP:11060"/>
        <dbReference type="Rhea" id="RHEA-COMP:11605"/>
        <dbReference type="ChEBI" id="CHEBI:15377"/>
        <dbReference type="ChEBI" id="CHEBI:30013"/>
        <dbReference type="ChEBI" id="CHEBI:43474"/>
        <dbReference type="ChEBI" id="CHEBI:61977"/>
        <dbReference type="EC" id="3.1.3.16"/>
    </reaction>
</comment>
<name>A0A8C4S4M1_ERPCA</name>
<comment type="catalytic activity">
    <reaction evidence="6">
        <text>O-phospho-L-tyrosyl-[protein] + H2O = L-tyrosyl-[protein] + phosphate</text>
        <dbReference type="Rhea" id="RHEA:10684"/>
        <dbReference type="Rhea" id="RHEA-COMP:10136"/>
        <dbReference type="Rhea" id="RHEA-COMP:20101"/>
        <dbReference type="ChEBI" id="CHEBI:15377"/>
        <dbReference type="ChEBI" id="CHEBI:43474"/>
        <dbReference type="ChEBI" id="CHEBI:46858"/>
        <dbReference type="ChEBI" id="CHEBI:61978"/>
        <dbReference type="EC" id="3.1.3.48"/>
    </reaction>
</comment>
<dbReference type="PANTHER" id="PTHR45948:SF4">
    <property type="entry name" value="DUAL SPECIFICITY PROTEIN PHOSPHATASE 15"/>
    <property type="match status" value="1"/>
</dbReference>
<dbReference type="GO" id="GO:0007165">
    <property type="term" value="P:signal transduction"/>
    <property type="evidence" value="ECO:0007669"/>
    <property type="project" value="TreeGrafter"/>
</dbReference>
<evidence type="ECO:0000256" key="4">
    <source>
        <dbReference type="ARBA" id="ARBA00047761"/>
    </source>
</evidence>
<dbReference type="PANTHER" id="PTHR45948">
    <property type="entry name" value="DUAL SPECIFICITY PROTEIN PHOSPHATASE DDB_G0269404-RELATED"/>
    <property type="match status" value="1"/>
</dbReference>
<dbReference type="InterPro" id="IPR016130">
    <property type="entry name" value="Tyr_Pase_AS"/>
</dbReference>
<dbReference type="GO" id="GO:0004725">
    <property type="term" value="F:protein tyrosine phosphatase activity"/>
    <property type="evidence" value="ECO:0007669"/>
    <property type="project" value="UniProtKB-EC"/>
</dbReference>
<dbReference type="AlphaFoldDB" id="A0A8C4S4M1"/>
<dbReference type="InterPro" id="IPR020422">
    <property type="entry name" value="TYR_PHOSPHATASE_DUAL_dom"/>
</dbReference>
<dbReference type="InterPro" id="IPR029021">
    <property type="entry name" value="Prot-tyrosine_phosphatase-like"/>
</dbReference>
<reference evidence="9" key="1">
    <citation type="submission" date="2021-06" db="EMBL/GenBank/DDBJ databases">
        <authorList>
            <consortium name="Wellcome Sanger Institute Data Sharing"/>
        </authorList>
    </citation>
    <scope>NUCLEOTIDE SEQUENCE [LARGE SCALE GENOMIC DNA]</scope>
</reference>
<evidence type="ECO:0000313" key="9">
    <source>
        <dbReference type="Ensembl" id="ENSECRP00000012184.1"/>
    </source>
</evidence>
<comment type="catalytic activity">
    <reaction evidence="4">
        <text>O-phospho-L-seryl-[protein] + H2O = L-seryl-[protein] + phosphate</text>
        <dbReference type="Rhea" id="RHEA:20629"/>
        <dbReference type="Rhea" id="RHEA-COMP:9863"/>
        <dbReference type="Rhea" id="RHEA-COMP:11604"/>
        <dbReference type="ChEBI" id="CHEBI:15377"/>
        <dbReference type="ChEBI" id="CHEBI:29999"/>
        <dbReference type="ChEBI" id="CHEBI:43474"/>
        <dbReference type="ChEBI" id="CHEBI:83421"/>
        <dbReference type="EC" id="3.1.3.16"/>
    </reaction>
</comment>
<evidence type="ECO:0000256" key="1">
    <source>
        <dbReference type="ARBA" id="ARBA00008601"/>
    </source>
</evidence>